<evidence type="ECO:0000256" key="1">
    <source>
        <dbReference type="SAM" id="MobiDB-lite"/>
    </source>
</evidence>
<dbReference type="InterPro" id="IPR011320">
    <property type="entry name" value="RNase_H1_N"/>
</dbReference>
<reference evidence="3" key="1">
    <citation type="submission" date="2023-03" db="EMBL/GenBank/DDBJ databases">
        <title>Massive genome expansion in bonnet fungi (Mycena s.s.) driven by repeated elements and novel gene families across ecological guilds.</title>
        <authorList>
            <consortium name="Lawrence Berkeley National Laboratory"/>
            <person name="Harder C.B."/>
            <person name="Miyauchi S."/>
            <person name="Viragh M."/>
            <person name="Kuo A."/>
            <person name="Thoen E."/>
            <person name="Andreopoulos B."/>
            <person name="Lu D."/>
            <person name="Skrede I."/>
            <person name="Drula E."/>
            <person name="Henrissat B."/>
            <person name="Morin E."/>
            <person name="Kohler A."/>
            <person name="Barry K."/>
            <person name="LaButti K."/>
            <person name="Morin E."/>
            <person name="Salamov A."/>
            <person name="Lipzen A."/>
            <person name="Mereny Z."/>
            <person name="Hegedus B."/>
            <person name="Baldrian P."/>
            <person name="Stursova M."/>
            <person name="Weitz H."/>
            <person name="Taylor A."/>
            <person name="Grigoriev I.V."/>
            <person name="Nagy L.G."/>
            <person name="Martin F."/>
            <person name="Kauserud H."/>
        </authorList>
    </citation>
    <scope>NUCLEOTIDE SEQUENCE</scope>
    <source>
        <strain evidence="3">CBHHK182m</strain>
    </source>
</reference>
<dbReference type="Proteomes" id="UP001215598">
    <property type="component" value="Unassembled WGS sequence"/>
</dbReference>
<dbReference type="InterPro" id="IPR009027">
    <property type="entry name" value="Ribosomal_bL9/RNase_H1_N"/>
</dbReference>
<dbReference type="SUPFAM" id="SSF55658">
    <property type="entry name" value="L9 N-domain-like"/>
    <property type="match status" value="1"/>
</dbReference>
<dbReference type="EMBL" id="JARKIB010000420">
    <property type="protein sequence ID" value="KAJ7709327.1"/>
    <property type="molecule type" value="Genomic_DNA"/>
</dbReference>
<feature type="region of interest" description="Disordered" evidence="1">
    <location>
        <begin position="297"/>
        <end position="317"/>
    </location>
</feature>
<evidence type="ECO:0000313" key="4">
    <source>
        <dbReference type="Proteomes" id="UP001215598"/>
    </source>
</evidence>
<dbReference type="InterPro" id="IPR037056">
    <property type="entry name" value="RNase_H1_N_sf"/>
</dbReference>
<protein>
    <recommendedName>
        <fullName evidence="2">Ribonuclease H1 N-terminal domain-containing protein</fullName>
    </recommendedName>
</protein>
<sequence length="385" mass="40888">MPHDLTPAEVAALISPANHPGRLSGEELAHFIEPLTAAEVQEVLSKLGTASMTRQLPPFVLKIVIATQRLALERPPEYDDDIDRLVDTFDATQFISDSLPLTTSGALPTAQRAAPTVSLPRPTFSTSPPPLATPPHTQARSLTTSGALPTGPRAAPTSGALPTAQRATPTVSLPRLTFSTSPLPLATSLRTQGRSYIVESPTKSGRVVGWFEAGSLTQGVPGKTSVRSVGSRHKNRKPRSAAWAVFYGGEVGVFTVWDATQRSITGHGLTIYAGYPSEEAARAAFQYARDRGWTADSEPTVATSLPPSAHEDNPLNSGSPSDVWYGVCRGLAPGVYRSWLECSLNTSGVKGNLCASFPTRADAEAVFVQAQAPGHVKYLSRDPSE</sequence>
<comment type="caution">
    <text evidence="3">The sequence shown here is derived from an EMBL/GenBank/DDBJ whole genome shotgun (WGS) entry which is preliminary data.</text>
</comment>
<proteinExistence type="predicted"/>
<dbReference type="Pfam" id="PF01693">
    <property type="entry name" value="Cauli_VI"/>
    <property type="match status" value="2"/>
</dbReference>
<evidence type="ECO:0000313" key="3">
    <source>
        <dbReference type="EMBL" id="KAJ7709327.1"/>
    </source>
</evidence>
<feature type="domain" description="Ribonuclease H1 N-terminal" evidence="2">
    <location>
        <begin position="324"/>
        <end position="365"/>
    </location>
</feature>
<keyword evidence="4" id="KW-1185">Reference proteome</keyword>
<dbReference type="Gene3D" id="3.40.970.10">
    <property type="entry name" value="Ribonuclease H1, N-terminal domain"/>
    <property type="match status" value="1"/>
</dbReference>
<dbReference type="AlphaFoldDB" id="A0AAD7H112"/>
<feature type="region of interest" description="Disordered" evidence="1">
    <location>
        <begin position="100"/>
        <end position="172"/>
    </location>
</feature>
<organism evidence="3 4">
    <name type="scientific">Mycena metata</name>
    <dbReference type="NCBI Taxonomy" id="1033252"/>
    <lineage>
        <taxon>Eukaryota</taxon>
        <taxon>Fungi</taxon>
        <taxon>Dikarya</taxon>
        <taxon>Basidiomycota</taxon>
        <taxon>Agaricomycotina</taxon>
        <taxon>Agaricomycetes</taxon>
        <taxon>Agaricomycetidae</taxon>
        <taxon>Agaricales</taxon>
        <taxon>Marasmiineae</taxon>
        <taxon>Mycenaceae</taxon>
        <taxon>Mycena</taxon>
    </lineage>
</organism>
<feature type="compositionally biased region" description="Polar residues" evidence="1">
    <location>
        <begin position="135"/>
        <end position="147"/>
    </location>
</feature>
<name>A0AAD7H112_9AGAR</name>
<accession>A0AAD7H112</accession>
<feature type="domain" description="Ribonuclease H1 N-terminal" evidence="2">
    <location>
        <begin position="243"/>
        <end position="283"/>
    </location>
</feature>
<gene>
    <name evidence="3" type="ORF">B0H16DRAFT_1745867</name>
</gene>
<evidence type="ECO:0000259" key="2">
    <source>
        <dbReference type="Pfam" id="PF01693"/>
    </source>
</evidence>